<comment type="similarity">
    <text evidence="2">Belongs to the TIM54 family.</text>
</comment>
<evidence type="ECO:0000256" key="5">
    <source>
        <dbReference type="ARBA" id="ARBA00022692"/>
    </source>
</evidence>
<dbReference type="PANTHER" id="PTHR12358">
    <property type="entry name" value="SPHINGOSINE KINASE"/>
    <property type="match status" value="1"/>
</dbReference>
<keyword evidence="9" id="KW-0811">Translocation</keyword>
<evidence type="ECO:0000256" key="10">
    <source>
        <dbReference type="ARBA" id="ARBA00023128"/>
    </source>
</evidence>
<evidence type="ECO:0000256" key="8">
    <source>
        <dbReference type="ARBA" id="ARBA00022989"/>
    </source>
</evidence>
<dbReference type="GO" id="GO:0005743">
    <property type="term" value="C:mitochondrial inner membrane"/>
    <property type="evidence" value="ECO:0007669"/>
    <property type="project" value="UniProtKB-SubCell"/>
</dbReference>
<comment type="subcellular location">
    <subcellularLocation>
        <location evidence="1">Mitochondrion inner membrane</location>
        <topology evidence="1">Single-pass membrane protein</topology>
    </subcellularLocation>
</comment>
<feature type="compositionally biased region" description="Polar residues" evidence="12">
    <location>
        <begin position="279"/>
        <end position="289"/>
    </location>
</feature>
<reference evidence="13" key="1">
    <citation type="journal article" date="2020" name="Stud. Mycol.">
        <title>101 Dothideomycetes genomes: a test case for predicting lifestyles and emergence of pathogens.</title>
        <authorList>
            <person name="Haridas S."/>
            <person name="Albert R."/>
            <person name="Binder M."/>
            <person name="Bloem J."/>
            <person name="Labutti K."/>
            <person name="Salamov A."/>
            <person name="Andreopoulos B."/>
            <person name="Baker S."/>
            <person name="Barry K."/>
            <person name="Bills G."/>
            <person name="Bluhm B."/>
            <person name="Cannon C."/>
            <person name="Castanera R."/>
            <person name="Culley D."/>
            <person name="Daum C."/>
            <person name="Ezra D."/>
            <person name="Gonzalez J."/>
            <person name="Henrissat B."/>
            <person name="Kuo A."/>
            <person name="Liang C."/>
            <person name="Lipzen A."/>
            <person name="Lutzoni F."/>
            <person name="Magnuson J."/>
            <person name="Mondo S."/>
            <person name="Nolan M."/>
            <person name="Ohm R."/>
            <person name="Pangilinan J."/>
            <person name="Park H.-J."/>
            <person name="Ramirez L."/>
            <person name="Alfaro M."/>
            <person name="Sun H."/>
            <person name="Tritt A."/>
            <person name="Yoshinaga Y."/>
            <person name="Zwiers L.-H."/>
            <person name="Turgeon B."/>
            <person name="Goodwin S."/>
            <person name="Spatafora J."/>
            <person name="Crous P."/>
            <person name="Grigoriev I."/>
        </authorList>
    </citation>
    <scope>NUCLEOTIDE SEQUENCE</scope>
    <source>
        <strain evidence="13">Tuck. ex Michener</strain>
    </source>
</reference>
<evidence type="ECO:0000256" key="3">
    <source>
        <dbReference type="ARBA" id="ARBA00020796"/>
    </source>
</evidence>
<keyword evidence="14" id="KW-1185">Reference proteome</keyword>
<dbReference type="OrthoDB" id="5598305at2759"/>
<feature type="compositionally biased region" description="Basic and acidic residues" evidence="12">
    <location>
        <begin position="437"/>
        <end position="470"/>
    </location>
</feature>
<organism evidence="13 14">
    <name type="scientific">Viridothelium virens</name>
    <name type="common">Speckled blister lichen</name>
    <name type="synonym">Trypethelium virens</name>
    <dbReference type="NCBI Taxonomy" id="1048519"/>
    <lineage>
        <taxon>Eukaryota</taxon>
        <taxon>Fungi</taxon>
        <taxon>Dikarya</taxon>
        <taxon>Ascomycota</taxon>
        <taxon>Pezizomycotina</taxon>
        <taxon>Dothideomycetes</taxon>
        <taxon>Dothideomycetes incertae sedis</taxon>
        <taxon>Trypetheliales</taxon>
        <taxon>Trypetheliaceae</taxon>
        <taxon>Viridothelium</taxon>
    </lineage>
</organism>
<keyword evidence="4" id="KW-0813">Transport</keyword>
<proteinExistence type="inferred from homology"/>
<feature type="compositionally biased region" description="Low complexity" evidence="12">
    <location>
        <begin position="400"/>
        <end position="416"/>
    </location>
</feature>
<evidence type="ECO:0000256" key="1">
    <source>
        <dbReference type="ARBA" id="ARBA00004434"/>
    </source>
</evidence>
<accession>A0A6A6HA84</accession>
<dbReference type="PANTHER" id="PTHR12358:SF101">
    <property type="entry name" value="MITOCHONDRIAL IMPORT INNER MEMBRANE TRANSLOCASE SUBUNIT TIM54"/>
    <property type="match status" value="1"/>
</dbReference>
<keyword evidence="6" id="KW-0999">Mitochondrion inner membrane</keyword>
<feature type="compositionally biased region" description="Low complexity" evidence="12">
    <location>
        <begin position="8"/>
        <end position="35"/>
    </location>
</feature>
<evidence type="ECO:0000256" key="2">
    <source>
        <dbReference type="ARBA" id="ARBA00006355"/>
    </source>
</evidence>
<dbReference type="EMBL" id="ML991795">
    <property type="protein sequence ID" value="KAF2234917.1"/>
    <property type="molecule type" value="Genomic_DNA"/>
</dbReference>
<dbReference type="GO" id="GO:0015031">
    <property type="term" value="P:protein transport"/>
    <property type="evidence" value="ECO:0007669"/>
    <property type="project" value="UniProtKB-KW"/>
</dbReference>
<keyword evidence="11" id="KW-0472">Membrane</keyword>
<keyword evidence="7" id="KW-0653">Protein transport</keyword>
<evidence type="ECO:0000256" key="11">
    <source>
        <dbReference type="ARBA" id="ARBA00023136"/>
    </source>
</evidence>
<evidence type="ECO:0000256" key="6">
    <source>
        <dbReference type="ARBA" id="ARBA00022792"/>
    </source>
</evidence>
<protein>
    <recommendedName>
        <fullName evidence="3">Mitochondrial import inner membrane translocase subunit TIM54</fullName>
    </recommendedName>
</protein>
<dbReference type="Proteomes" id="UP000800092">
    <property type="component" value="Unassembled WGS sequence"/>
</dbReference>
<feature type="region of interest" description="Disordered" evidence="12">
    <location>
        <begin position="1"/>
        <end position="37"/>
    </location>
</feature>
<evidence type="ECO:0000256" key="9">
    <source>
        <dbReference type="ARBA" id="ARBA00023010"/>
    </source>
</evidence>
<keyword evidence="5" id="KW-0812">Transmembrane</keyword>
<feature type="compositionally biased region" description="Low complexity" evidence="12">
    <location>
        <begin position="261"/>
        <end position="273"/>
    </location>
</feature>
<evidence type="ECO:0000256" key="4">
    <source>
        <dbReference type="ARBA" id="ARBA00022448"/>
    </source>
</evidence>
<sequence>MSEPPRQNASPSSSEKSSTSSSPNASSTAKAAEAAPRQNPALRMLGIPNWKPKLPSRNWLIFLTITTSFTCAILYDRHYKRKSQEKWARVVSHLQKDPLSTKQMPRRLTVYLAAPPGDGLRIAREHFHEYVRPVLEKGGVDWDVVEGRREGDVRAGTAERIRRKRRKAEGVVLDEADLEQWGKEEANKEDAIESVRELNGVKEYEGIGGDIVIGRHVWKEYVRGLHEGWLGPLKRPKEEGGDESQPSTTDQSAIGGEPWQLSSTPESTSTPLSDPIDNLSGSPSTTQTDDAPPTVQPPGSAPDESEPSDSESESESESKPKKPTPPPPYLPPSAYNSSPLPPTLPSTLGPYALIPHPHILGFLNTRIRLGRYLTRRYLADQIGREVAAAVFASSRPFQNSSLSSSASEPWSSTSAADHGSGEGAGVGAEGEQSEQAKSLDWEERDWPKSVRKEWEKRWGEDEEKGERRAESMWLDGVVLDERIAERMRRFVLDAEEEDRIRKIGKGEG</sequence>
<evidence type="ECO:0000313" key="14">
    <source>
        <dbReference type="Proteomes" id="UP000800092"/>
    </source>
</evidence>
<gene>
    <name evidence="13" type="ORF">EV356DRAFT_566839</name>
</gene>
<dbReference type="InterPro" id="IPR050187">
    <property type="entry name" value="Lipid_Phosphate_FormReg"/>
</dbReference>
<keyword evidence="10" id="KW-0496">Mitochondrion</keyword>
<dbReference type="AlphaFoldDB" id="A0A6A6HA84"/>
<dbReference type="Pfam" id="PF11711">
    <property type="entry name" value="Tim54"/>
    <property type="match status" value="1"/>
</dbReference>
<dbReference type="InterPro" id="IPR021056">
    <property type="entry name" value="Mt_import_IM_translocase_Tim54"/>
</dbReference>
<keyword evidence="8" id="KW-1133">Transmembrane helix</keyword>
<feature type="region of interest" description="Disordered" evidence="12">
    <location>
        <begin position="397"/>
        <end position="470"/>
    </location>
</feature>
<evidence type="ECO:0000313" key="13">
    <source>
        <dbReference type="EMBL" id="KAF2234917.1"/>
    </source>
</evidence>
<feature type="compositionally biased region" description="Acidic residues" evidence="12">
    <location>
        <begin position="303"/>
        <end position="315"/>
    </location>
</feature>
<evidence type="ECO:0000256" key="7">
    <source>
        <dbReference type="ARBA" id="ARBA00022927"/>
    </source>
</evidence>
<feature type="region of interest" description="Disordered" evidence="12">
    <location>
        <begin position="230"/>
        <end position="341"/>
    </location>
</feature>
<name>A0A6A6HA84_VIRVR</name>
<evidence type="ECO:0000256" key="12">
    <source>
        <dbReference type="SAM" id="MobiDB-lite"/>
    </source>
</evidence>